<keyword evidence="4" id="KW-1185">Reference proteome</keyword>
<proteinExistence type="predicted"/>
<feature type="transmembrane region" description="Helical" evidence="1">
    <location>
        <begin position="49"/>
        <end position="71"/>
    </location>
</feature>
<dbReference type="GeneID" id="90448182"/>
<sequence>MNVDVIERLVRKSEESDRMVPWALMFVPPILMFFGILFILGGLNDPSSLSFGLILLVLGTVVGVYLFYILISRRNTHFERTAVLYESISNYLNSHRLKDTVMRMKSEQGDEKNPVIWIVIYFLSNMIPFIGLLVTIYIFHFLNRDFVKHDRNERIFLEQLSDILPVGDSIKLSKIGKFPERNTIVYTVLTIITLGLFEIYWIYTLINDPNEHFKDHRLVEMKILETLKYRDRDTP</sequence>
<keyword evidence="1" id="KW-1133">Transmembrane helix</keyword>
<dbReference type="EMBL" id="CP087714">
    <property type="protein sequence ID" value="XAT63939.1"/>
    <property type="molecule type" value="Genomic_DNA"/>
</dbReference>
<feature type="domain" description="DUF4234" evidence="2">
    <location>
        <begin position="181"/>
        <end position="215"/>
    </location>
</feature>
<keyword evidence="1" id="KW-0472">Membrane</keyword>
<dbReference type="RefSeq" id="WP_193808577.1">
    <property type="nucleotide sequence ID" value="NZ_CP087714.1"/>
</dbReference>
<accession>A0ABZ3H3R3</accession>
<dbReference type="Pfam" id="PF14018">
    <property type="entry name" value="DUF4234"/>
    <property type="match status" value="1"/>
</dbReference>
<dbReference type="InterPro" id="IPR025328">
    <property type="entry name" value="DUF4234"/>
</dbReference>
<feature type="transmembrane region" description="Helical" evidence="1">
    <location>
        <begin position="115"/>
        <end position="139"/>
    </location>
</feature>
<name>A0ABZ3H3R3_GEOAI</name>
<gene>
    <name evidence="3" type="ORF">LPQ35_00820</name>
</gene>
<feature type="transmembrane region" description="Helical" evidence="1">
    <location>
        <begin position="20"/>
        <end position="43"/>
    </location>
</feature>
<feature type="transmembrane region" description="Helical" evidence="1">
    <location>
        <begin position="184"/>
        <end position="206"/>
    </location>
</feature>
<keyword evidence="1" id="KW-0812">Transmembrane</keyword>
<organism evidence="3 4">
    <name type="scientific">Geoglobus acetivorans</name>
    <dbReference type="NCBI Taxonomy" id="565033"/>
    <lineage>
        <taxon>Archaea</taxon>
        <taxon>Methanobacteriati</taxon>
        <taxon>Methanobacteriota</taxon>
        <taxon>Archaeoglobi</taxon>
        <taxon>Archaeoglobales</taxon>
        <taxon>Archaeoglobaceae</taxon>
        <taxon>Geoglobus</taxon>
    </lineage>
</organism>
<reference evidence="3 4" key="1">
    <citation type="submission" date="2021-11" db="EMBL/GenBank/DDBJ databases">
        <title>Whole genome of Geoglobus acetivorans.</title>
        <authorList>
            <person name="Liu D."/>
        </authorList>
    </citation>
    <scope>NUCLEOTIDE SEQUENCE [LARGE SCALE GENOMIC DNA]</scope>
    <source>
        <strain evidence="3 4">SBH6</strain>
    </source>
</reference>
<evidence type="ECO:0000256" key="1">
    <source>
        <dbReference type="SAM" id="Phobius"/>
    </source>
</evidence>
<evidence type="ECO:0000259" key="2">
    <source>
        <dbReference type="Pfam" id="PF14018"/>
    </source>
</evidence>
<dbReference type="Proteomes" id="UP001492541">
    <property type="component" value="Chromosome"/>
</dbReference>
<evidence type="ECO:0000313" key="3">
    <source>
        <dbReference type="EMBL" id="XAT63939.1"/>
    </source>
</evidence>
<protein>
    <submittedName>
        <fullName evidence="3">DUF4234 domain-containing protein</fullName>
    </submittedName>
</protein>
<evidence type="ECO:0000313" key="4">
    <source>
        <dbReference type="Proteomes" id="UP001492541"/>
    </source>
</evidence>